<evidence type="ECO:0000256" key="1">
    <source>
        <dbReference type="SAM" id="SignalP"/>
    </source>
</evidence>
<comment type="caution">
    <text evidence="2">The sequence shown here is derived from an EMBL/GenBank/DDBJ whole genome shotgun (WGS) entry which is preliminary data.</text>
</comment>
<dbReference type="Proteomes" id="UP000659124">
    <property type="component" value="Unassembled WGS sequence"/>
</dbReference>
<sequence>MKKARILLCSLLLTTLGALAQSEEDVPVYVIDSVLASPALMENLAPDQIGLITIAHGKKAVLKYGSQAANGVVYVETKPFARKRVRRLLSAAAPAYDSLLQRYGSDSTFQYIVNDVPITPTDETRLMTLDQRTFVSLEIISPKVLEEIYHIKNRQAGVRIVSTEK</sequence>
<accession>A0ABR7TGM0</accession>
<evidence type="ECO:0000313" key="3">
    <source>
        <dbReference type="Proteomes" id="UP000659124"/>
    </source>
</evidence>
<organism evidence="2 3">
    <name type="scientific">Chitinophaga qingshengii</name>
    <dbReference type="NCBI Taxonomy" id="1569794"/>
    <lineage>
        <taxon>Bacteria</taxon>
        <taxon>Pseudomonadati</taxon>
        <taxon>Bacteroidota</taxon>
        <taxon>Chitinophagia</taxon>
        <taxon>Chitinophagales</taxon>
        <taxon>Chitinophagaceae</taxon>
        <taxon>Chitinophaga</taxon>
    </lineage>
</organism>
<protein>
    <submittedName>
        <fullName evidence="2">Uncharacterized protein</fullName>
    </submittedName>
</protein>
<evidence type="ECO:0000313" key="2">
    <source>
        <dbReference type="EMBL" id="MBC9929612.1"/>
    </source>
</evidence>
<gene>
    <name evidence="2" type="ORF">ICL07_04445</name>
</gene>
<proteinExistence type="predicted"/>
<keyword evidence="3" id="KW-1185">Reference proteome</keyword>
<dbReference type="EMBL" id="JACVFC010000001">
    <property type="protein sequence ID" value="MBC9929612.1"/>
    <property type="molecule type" value="Genomic_DNA"/>
</dbReference>
<reference evidence="2 3" key="1">
    <citation type="submission" date="2020-09" db="EMBL/GenBank/DDBJ databases">
        <title>Genome sequences of type strains of Chitinophaga qingshengii and Chitinophaga varians.</title>
        <authorList>
            <person name="Kittiwongwattana C."/>
        </authorList>
    </citation>
    <scope>NUCLEOTIDE SEQUENCE [LARGE SCALE GENOMIC DNA]</scope>
    <source>
        <strain evidence="2 3">JCM 30026</strain>
    </source>
</reference>
<feature type="chain" id="PRO_5045209299" evidence="1">
    <location>
        <begin position="21"/>
        <end position="165"/>
    </location>
</feature>
<dbReference type="RefSeq" id="WP_188086725.1">
    <property type="nucleotide sequence ID" value="NZ_JACVFC010000001.1"/>
</dbReference>
<name>A0ABR7TGM0_9BACT</name>
<feature type="signal peptide" evidence="1">
    <location>
        <begin position="1"/>
        <end position="20"/>
    </location>
</feature>
<keyword evidence="1" id="KW-0732">Signal</keyword>